<evidence type="ECO:0000256" key="1">
    <source>
        <dbReference type="ARBA" id="ARBA00005791"/>
    </source>
</evidence>
<reference evidence="3" key="1">
    <citation type="submission" date="2018-06" db="EMBL/GenBank/DDBJ databases">
        <authorList>
            <person name="Zhirakovskaya E."/>
        </authorList>
    </citation>
    <scope>NUCLEOTIDE SEQUENCE</scope>
</reference>
<feature type="domain" description="Thioredoxin-like fold" evidence="2">
    <location>
        <begin position="43"/>
        <end position="221"/>
    </location>
</feature>
<organism evidence="3">
    <name type="scientific">hydrothermal vent metagenome</name>
    <dbReference type="NCBI Taxonomy" id="652676"/>
    <lineage>
        <taxon>unclassified sequences</taxon>
        <taxon>metagenomes</taxon>
        <taxon>ecological metagenomes</taxon>
    </lineage>
</organism>
<dbReference type="Pfam" id="PF13462">
    <property type="entry name" value="Thioredoxin_4"/>
    <property type="match status" value="1"/>
</dbReference>
<name>A0A3B0T284_9ZZZZ</name>
<sequence>MTRQLYKRIFKFSALFIAIMFSAVMGANAADQTQKQKSDFLNYDMVMGDKNAPIEIIEYASTTCPACALFHNQILPELKKKYIDTGKVKLVFRNYVFQQPFDVFAATLSRCVPEKKFFPLAGLYFKRQSSWVKYKEFGELRPYGKYAALGFAKGEAIKIAKVAGMKEADAYKCLARPEVLKFLMDVNKHAQEKYDVSGTPTIIVNGKKLDGFDFETIEKAILKVSK</sequence>
<dbReference type="InterPro" id="IPR036249">
    <property type="entry name" value="Thioredoxin-like_sf"/>
</dbReference>
<comment type="similarity">
    <text evidence="1">Belongs to the thioredoxin family. DsbA subfamily.</text>
</comment>
<dbReference type="PANTHER" id="PTHR13887:SF56">
    <property type="entry name" value="THIOREDOXIN-LIKE REDUCTASE RV2466C"/>
    <property type="match status" value="1"/>
</dbReference>
<dbReference type="Gene3D" id="1.10.40.110">
    <property type="match status" value="1"/>
</dbReference>
<dbReference type="Gene3D" id="3.40.30.10">
    <property type="entry name" value="Glutaredoxin"/>
    <property type="match status" value="1"/>
</dbReference>
<protein>
    <submittedName>
        <fullName evidence="3">Periplasmic thiol:disulfide interchange protein DsbA</fullName>
    </submittedName>
</protein>
<gene>
    <name evidence="3" type="ORF">MNBD_ALPHA01-1019</name>
</gene>
<proteinExistence type="inferred from homology"/>
<dbReference type="AlphaFoldDB" id="A0A3B0T284"/>
<dbReference type="InterPro" id="IPR012336">
    <property type="entry name" value="Thioredoxin-like_fold"/>
</dbReference>
<dbReference type="EMBL" id="UOEJ01000275">
    <property type="protein sequence ID" value="VAW07467.1"/>
    <property type="molecule type" value="Genomic_DNA"/>
</dbReference>
<evidence type="ECO:0000313" key="3">
    <source>
        <dbReference type="EMBL" id="VAW07467.1"/>
    </source>
</evidence>
<dbReference type="SUPFAM" id="SSF52833">
    <property type="entry name" value="Thioredoxin-like"/>
    <property type="match status" value="1"/>
</dbReference>
<accession>A0A3B0T284</accession>
<dbReference type="PANTHER" id="PTHR13887">
    <property type="entry name" value="GLUTATHIONE S-TRANSFERASE KAPPA"/>
    <property type="match status" value="1"/>
</dbReference>
<evidence type="ECO:0000259" key="2">
    <source>
        <dbReference type="Pfam" id="PF13462"/>
    </source>
</evidence>